<evidence type="ECO:0000256" key="3">
    <source>
        <dbReference type="ARBA" id="ARBA00014124"/>
    </source>
</evidence>
<evidence type="ECO:0000256" key="5">
    <source>
        <dbReference type="ARBA" id="ARBA00022729"/>
    </source>
</evidence>
<keyword evidence="16" id="KW-1185">Reference proteome</keyword>
<dbReference type="PRINTS" id="PR00811">
    <property type="entry name" value="BCTERIALGSPD"/>
</dbReference>
<sequence length="724" mass="78469">MNNKRMIALLVAAFTLAVPGAAVLAQTAPASQAATNRIENLEVSQQGGQVHLKLTLKDPLAAPPASFSVANPARIAFDFPGTTNGLGRSVQAIEQGELRSANIVQSGDRTRLVLNVTRVMPFESRIEGRDVIISLGSAATAGATTTQVSQAMANFAAPTRDAAAADGSSIRDINFRRGKDGEGRVVVQLANPDAGIDIRQQGGNLVVEFLKTSLPEHLRRRSDVTDFATPVTSMTAQQQGDNVRLVVTPNGKWEHNAYQSDNQFVLEVRRVVEDPNKLVQGASRGQYKGEKLSLNFQNIDVRSVLQVIADFTNFNIITSDSVQGNLTLRLKDVPWDQALDIILQAKGLDMRKSGNVIWIAPGEELATREKLQLEAKAQIGDLEPLQTESFQINYHKSKEIFDFLKSKDQTMLSKRGSVVVDERSNRLFITDVGSRLAALANLIKEIDIPPRQVMIEARVVEANKDFARDLGVRLGYGDRRVRSLGGGARLGAGSAEFGSVNPATGAIDTSGNAAINTIIHRVGEDVVSGNGFLPNNPFGSLNLTLFNKSLTRFLNLELAALETDGRGRVVSSPRILTANQVEATIKQGQEIPYVTPSSGTEPPTVSFKDAVLMLKVRPQITPDGRVQLKVEVSKDRADFSRSILGNPPIDKKSVTTEVMVENGGTVVIGGVFEEEETTNVDRVPLLGEIPYLGALFRSTNTQSSRRELLVFLTPRIVSDALTLK</sequence>
<dbReference type="Pfam" id="PF03958">
    <property type="entry name" value="Secretin_N"/>
    <property type="match status" value="1"/>
</dbReference>
<protein>
    <recommendedName>
        <fullName evidence="3">Type IV pilus biogenesis and competence protein PilQ</fullName>
    </recommendedName>
</protein>
<evidence type="ECO:0000313" key="16">
    <source>
        <dbReference type="Proteomes" id="UP000623795"/>
    </source>
</evidence>
<dbReference type="Pfam" id="PF11741">
    <property type="entry name" value="AMIN"/>
    <property type="match status" value="2"/>
</dbReference>
<comment type="subcellular location">
    <subcellularLocation>
        <location evidence="1 12">Cell outer membrane</location>
    </subcellularLocation>
</comment>
<evidence type="ECO:0000256" key="10">
    <source>
        <dbReference type="ARBA" id="ARBA00024678"/>
    </source>
</evidence>
<evidence type="ECO:0000256" key="4">
    <source>
        <dbReference type="ARBA" id="ARBA00022448"/>
    </source>
</evidence>
<dbReference type="InterPro" id="IPR004846">
    <property type="entry name" value="T2SS/T3SS_dom"/>
</dbReference>
<keyword evidence="9" id="KW-0178">Competence</keyword>
<dbReference type="Gene3D" id="2.60.40.3500">
    <property type="match status" value="1"/>
</dbReference>
<keyword evidence="6" id="KW-0653">Protein transport</keyword>
<dbReference type="RefSeq" id="WP_169255046.1">
    <property type="nucleotide sequence ID" value="NZ_WTVN01000005.1"/>
</dbReference>
<evidence type="ECO:0000256" key="1">
    <source>
        <dbReference type="ARBA" id="ARBA00004442"/>
    </source>
</evidence>
<dbReference type="Gene3D" id="2.60.40.3470">
    <property type="match status" value="1"/>
</dbReference>
<keyword evidence="5 13" id="KW-0732">Signal</keyword>
<dbReference type="PROSITE" id="PS00875">
    <property type="entry name" value="T2SP_D"/>
    <property type="match status" value="1"/>
</dbReference>
<accession>A0ABX1PVG8</accession>
<evidence type="ECO:0000313" key="15">
    <source>
        <dbReference type="EMBL" id="NMG43133.1"/>
    </source>
</evidence>
<dbReference type="PANTHER" id="PTHR30604">
    <property type="entry name" value="PROTEIN TRANSPORT PROTEIN HOFQ"/>
    <property type="match status" value="1"/>
</dbReference>
<evidence type="ECO:0000256" key="7">
    <source>
        <dbReference type="ARBA" id="ARBA00023136"/>
    </source>
</evidence>
<organism evidence="15 16">
    <name type="scientific">Aromatoleum toluvorans</name>
    <dbReference type="NCBI Taxonomy" id="92002"/>
    <lineage>
        <taxon>Bacteria</taxon>
        <taxon>Pseudomonadati</taxon>
        <taxon>Pseudomonadota</taxon>
        <taxon>Betaproteobacteria</taxon>
        <taxon>Rhodocyclales</taxon>
        <taxon>Rhodocyclaceae</taxon>
        <taxon>Aromatoleum</taxon>
    </lineage>
</organism>
<dbReference type="InterPro" id="IPR005644">
    <property type="entry name" value="NolW-like"/>
</dbReference>
<keyword evidence="4 12" id="KW-0813">Transport</keyword>
<dbReference type="Gene3D" id="3.30.1370.130">
    <property type="match status" value="1"/>
</dbReference>
<dbReference type="EMBL" id="WTVN01000005">
    <property type="protein sequence ID" value="NMG43133.1"/>
    <property type="molecule type" value="Genomic_DNA"/>
</dbReference>
<evidence type="ECO:0000256" key="6">
    <source>
        <dbReference type="ARBA" id="ARBA00022927"/>
    </source>
</evidence>
<evidence type="ECO:0000256" key="2">
    <source>
        <dbReference type="ARBA" id="ARBA00006304"/>
    </source>
</evidence>
<dbReference type="InterPro" id="IPR004845">
    <property type="entry name" value="T2SS_GspD_CS"/>
</dbReference>
<dbReference type="Pfam" id="PF00263">
    <property type="entry name" value="Secretin"/>
    <property type="match status" value="1"/>
</dbReference>
<feature type="signal peptide" evidence="13">
    <location>
        <begin position="1"/>
        <end position="24"/>
    </location>
</feature>
<dbReference type="Gene3D" id="3.30.1370.120">
    <property type="match status" value="1"/>
</dbReference>
<comment type="caution">
    <text evidence="15">The sequence shown here is derived from an EMBL/GenBank/DDBJ whole genome shotgun (WGS) entry which is preliminary data.</text>
</comment>
<feature type="domain" description="Secretin/TonB short N-terminal" evidence="14">
    <location>
        <begin position="314"/>
        <end position="362"/>
    </location>
</feature>
<comment type="similarity">
    <text evidence="2">Belongs to the bacterial secretin family. PilQ subfamily.</text>
</comment>
<dbReference type="InterPro" id="IPR001775">
    <property type="entry name" value="GspD/PilQ"/>
</dbReference>
<evidence type="ECO:0000256" key="13">
    <source>
        <dbReference type="SAM" id="SignalP"/>
    </source>
</evidence>
<evidence type="ECO:0000256" key="9">
    <source>
        <dbReference type="ARBA" id="ARBA00023287"/>
    </source>
</evidence>
<dbReference type="Proteomes" id="UP000623795">
    <property type="component" value="Unassembled WGS sequence"/>
</dbReference>
<feature type="chain" id="PRO_5047190172" description="Type IV pilus biogenesis and competence protein PilQ" evidence="13">
    <location>
        <begin position="25"/>
        <end position="724"/>
    </location>
</feature>
<evidence type="ECO:0000259" key="14">
    <source>
        <dbReference type="SMART" id="SM00965"/>
    </source>
</evidence>
<evidence type="ECO:0000256" key="8">
    <source>
        <dbReference type="ARBA" id="ARBA00023237"/>
    </source>
</evidence>
<dbReference type="NCBIfam" id="TIGR02515">
    <property type="entry name" value="IV_pilus_PilQ"/>
    <property type="match status" value="1"/>
</dbReference>
<dbReference type="SMART" id="SM00965">
    <property type="entry name" value="STN"/>
    <property type="match status" value="1"/>
</dbReference>
<dbReference type="Pfam" id="PF07660">
    <property type="entry name" value="STN"/>
    <property type="match status" value="1"/>
</dbReference>
<gene>
    <name evidence="15" type="primary">pilQ</name>
    <name evidence="15" type="ORF">GPA22_05240</name>
</gene>
<reference evidence="15 16" key="1">
    <citation type="submission" date="2019-12" db="EMBL/GenBank/DDBJ databases">
        <title>Comparative genomics gives insights into the taxonomy of the Azoarcus-Aromatoleum group and reveals separate origins of nif in the plant-associated Azoarcus and non-plant-associated Aromatoleum sub-groups.</title>
        <authorList>
            <person name="Lafos M."/>
            <person name="Maluk M."/>
            <person name="Batista M."/>
            <person name="Junghare M."/>
            <person name="Carmona M."/>
            <person name="Faoro H."/>
            <person name="Cruz L.M."/>
            <person name="Battistoni F."/>
            <person name="De Souza E."/>
            <person name="Pedrosa F."/>
            <person name="Chen W.-M."/>
            <person name="Poole P.S."/>
            <person name="Dixon R.A."/>
            <person name="James E.K."/>
        </authorList>
    </citation>
    <scope>NUCLEOTIDE SEQUENCE [LARGE SCALE GENOMIC DNA]</scope>
    <source>
        <strain evidence="15 16">Td21</strain>
    </source>
</reference>
<keyword evidence="8" id="KW-0998">Cell outer membrane</keyword>
<keyword evidence="7" id="KW-0472">Membrane</keyword>
<name>A0ABX1PVG8_9RHOO</name>
<dbReference type="InterPro" id="IPR013355">
    <property type="entry name" value="Pilus_4_PilQ"/>
</dbReference>
<evidence type="ECO:0000256" key="12">
    <source>
        <dbReference type="RuleBase" id="RU004004"/>
    </source>
</evidence>
<proteinExistence type="inferred from homology"/>
<comment type="subunit">
    <text evidence="11">Homododecamer. Tetramer of trimer.</text>
</comment>
<dbReference type="InterPro" id="IPR021731">
    <property type="entry name" value="AMIN_dom"/>
</dbReference>
<comment type="function">
    <text evidence="10">Required for type IV pilus biogenesis and competence. Could function as a pore for exit of the pilus but also as a channel for entry of heme and antimicrobial agents and uptake of transforming DNA.</text>
</comment>
<dbReference type="PANTHER" id="PTHR30604:SF1">
    <property type="entry name" value="DNA UTILIZATION PROTEIN HOFQ"/>
    <property type="match status" value="1"/>
</dbReference>
<dbReference type="InterPro" id="IPR038591">
    <property type="entry name" value="NolW-like_sf"/>
</dbReference>
<evidence type="ECO:0000256" key="11">
    <source>
        <dbReference type="ARBA" id="ARBA00025897"/>
    </source>
</evidence>
<dbReference type="InterPro" id="IPR011662">
    <property type="entry name" value="Secretin/TonB_short_N"/>
</dbReference>
<dbReference type="InterPro" id="IPR051808">
    <property type="entry name" value="Type_IV_pilus_biogenesis"/>
</dbReference>